<reference evidence="2 3" key="1">
    <citation type="submission" date="2024-07" db="EMBL/GenBank/DDBJ databases">
        <title>Section-level genome sequencing and comparative genomics of Aspergillus sections Usti and Cavernicolus.</title>
        <authorList>
            <consortium name="Lawrence Berkeley National Laboratory"/>
            <person name="Nybo J.L."/>
            <person name="Vesth T.C."/>
            <person name="Theobald S."/>
            <person name="Frisvad J.C."/>
            <person name="Larsen T.O."/>
            <person name="Kjaerboelling I."/>
            <person name="Rothschild-Mancinelli K."/>
            <person name="Lyhne E.K."/>
            <person name="Kogle M.E."/>
            <person name="Barry K."/>
            <person name="Clum A."/>
            <person name="Na H."/>
            <person name="Ledsgaard L."/>
            <person name="Lin J."/>
            <person name="Lipzen A."/>
            <person name="Kuo A."/>
            <person name="Riley R."/>
            <person name="Mondo S."/>
            <person name="Labutti K."/>
            <person name="Haridas S."/>
            <person name="Pangalinan J."/>
            <person name="Salamov A.A."/>
            <person name="Simmons B.A."/>
            <person name="Magnuson J.K."/>
            <person name="Chen J."/>
            <person name="Drula E."/>
            <person name="Henrissat B."/>
            <person name="Wiebenga A."/>
            <person name="Lubbers R.J."/>
            <person name="Gomes A.C."/>
            <person name="Macurrencykelacurrency M.R."/>
            <person name="Stajich J."/>
            <person name="Grigoriev I.V."/>
            <person name="Mortensen U.H."/>
            <person name="De Vries R.P."/>
            <person name="Baker S.E."/>
            <person name="Andersen M.R."/>
        </authorList>
    </citation>
    <scope>NUCLEOTIDE SEQUENCE [LARGE SCALE GENOMIC DNA]</scope>
    <source>
        <strain evidence="2 3">CBS 449.75</strain>
    </source>
</reference>
<gene>
    <name evidence="2" type="ORF">BJX67DRAFT_264456</name>
</gene>
<keyword evidence="3" id="KW-1185">Reference proteome</keyword>
<accession>A0ABR4LIM0</accession>
<dbReference type="GeneID" id="98141480"/>
<comment type="caution">
    <text evidence="2">The sequence shown here is derived from an EMBL/GenBank/DDBJ whole genome shotgun (WGS) entry which is preliminary data.</text>
</comment>
<dbReference type="Proteomes" id="UP001610432">
    <property type="component" value="Unassembled WGS sequence"/>
</dbReference>
<evidence type="ECO:0000313" key="2">
    <source>
        <dbReference type="EMBL" id="KAL2863232.1"/>
    </source>
</evidence>
<dbReference type="RefSeq" id="XP_070882211.1">
    <property type="nucleotide sequence ID" value="XM_071026408.1"/>
</dbReference>
<proteinExistence type="predicted"/>
<dbReference type="EMBL" id="JBFXLQ010000054">
    <property type="protein sequence ID" value="KAL2863232.1"/>
    <property type="molecule type" value="Genomic_DNA"/>
</dbReference>
<organism evidence="2 3">
    <name type="scientific">Aspergillus lucknowensis</name>
    <dbReference type="NCBI Taxonomy" id="176173"/>
    <lineage>
        <taxon>Eukaryota</taxon>
        <taxon>Fungi</taxon>
        <taxon>Dikarya</taxon>
        <taxon>Ascomycota</taxon>
        <taxon>Pezizomycotina</taxon>
        <taxon>Eurotiomycetes</taxon>
        <taxon>Eurotiomycetidae</taxon>
        <taxon>Eurotiales</taxon>
        <taxon>Aspergillaceae</taxon>
        <taxon>Aspergillus</taxon>
        <taxon>Aspergillus subgen. Nidulantes</taxon>
    </lineage>
</organism>
<name>A0ABR4LIM0_9EURO</name>
<evidence type="ECO:0000313" key="3">
    <source>
        <dbReference type="Proteomes" id="UP001610432"/>
    </source>
</evidence>
<feature type="region of interest" description="Disordered" evidence="1">
    <location>
        <begin position="31"/>
        <end position="52"/>
    </location>
</feature>
<protein>
    <submittedName>
        <fullName evidence="2">Uncharacterized protein</fullName>
    </submittedName>
</protein>
<feature type="compositionally biased region" description="Low complexity" evidence="1">
    <location>
        <begin position="33"/>
        <end position="42"/>
    </location>
</feature>
<evidence type="ECO:0000256" key="1">
    <source>
        <dbReference type="SAM" id="MobiDB-lite"/>
    </source>
</evidence>
<sequence length="175" mass="19438">MCNSFPCLTLISFHELLSPAAHLPQAWDDQAGPLSSSSSDLLDPSREPLQDQTSCRHSSRLSLANWLLFLFLGPTDLIKLAPVISRTQSGFLPQGLRWAFWPWRNFEPCSLPCFRALDGGCDRRRTAVRAFDSTTSTPPTGTAVARLVLGRHLALSRWFALQVHCRKTTSDSPST</sequence>